<dbReference type="Proteomes" id="UP000798602">
    <property type="component" value="Unassembled WGS sequence"/>
</dbReference>
<comment type="caution">
    <text evidence="2">The sequence shown here is derived from an EMBL/GenBank/DDBJ whole genome shotgun (WGS) entry which is preliminary data.</text>
</comment>
<gene>
    <name evidence="2" type="ORF">GV828_04430</name>
</gene>
<dbReference type="InterPro" id="IPR000182">
    <property type="entry name" value="GNAT_dom"/>
</dbReference>
<dbReference type="RefSeq" id="WP_166536273.1">
    <property type="nucleotide sequence ID" value="NZ_JAABLM010000004.1"/>
</dbReference>
<organism evidence="2 3">
    <name type="scientific">Flavobacterium ichthyis</name>
    <dbReference type="NCBI Taxonomy" id="2698827"/>
    <lineage>
        <taxon>Bacteria</taxon>
        <taxon>Pseudomonadati</taxon>
        <taxon>Bacteroidota</taxon>
        <taxon>Flavobacteriia</taxon>
        <taxon>Flavobacteriales</taxon>
        <taxon>Flavobacteriaceae</taxon>
        <taxon>Flavobacterium</taxon>
    </lineage>
</organism>
<dbReference type="EMBL" id="JAABLM010000004">
    <property type="protein sequence ID" value="NBL64445.1"/>
    <property type="molecule type" value="Genomic_DNA"/>
</dbReference>
<dbReference type="PANTHER" id="PTHR43415">
    <property type="entry name" value="SPERMIDINE N(1)-ACETYLTRANSFERASE"/>
    <property type="match status" value="1"/>
</dbReference>
<evidence type="ECO:0000313" key="2">
    <source>
        <dbReference type="EMBL" id="NBL64445.1"/>
    </source>
</evidence>
<protein>
    <submittedName>
        <fullName evidence="2">GNAT family N-acetyltransferase</fullName>
    </submittedName>
</protein>
<proteinExistence type="predicted"/>
<dbReference type="PANTHER" id="PTHR43415:SF3">
    <property type="entry name" value="GNAT-FAMILY ACETYLTRANSFERASE"/>
    <property type="match status" value="1"/>
</dbReference>
<reference evidence="3" key="1">
    <citation type="submission" date="2020-01" db="EMBL/GenBank/DDBJ databases">
        <title>Sphingomonas sp. strain CSW-10.</title>
        <authorList>
            <person name="Chen W.-M."/>
        </authorList>
    </citation>
    <scope>NUCLEOTIDE SEQUENCE [LARGE SCALE GENOMIC DNA]</scope>
    <source>
        <strain evidence="3">NST-5</strain>
    </source>
</reference>
<dbReference type="SUPFAM" id="SSF55729">
    <property type="entry name" value="Acyl-CoA N-acyltransferases (Nat)"/>
    <property type="match status" value="1"/>
</dbReference>
<dbReference type="PROSITE" id="PS51186">
    <property type="entry name" value="GNAT"/>
    <property type="match status" value="1"/>
</dbReference>
<keyword evidence="3" id="KW-1185">Reference proteome</keyword>
<name>A0ABW9Z8L7_9FLAO</name>
<evidence type="ECO:0000259" key="1">
    <source>
        <dbReference type="PROSITE" id="PS51186"/>
    </source>
</evidence>
<evidence type="ECO:0000313" key="3">
    <source>
        <dbReference type="Proteomes" id="UP000798602"/>
    </source>
</evidence>
<sequence>MIGKNIYLRALEPEDLGFIYEIENDQELWEFSNTQTPYSRFLIRQYLENAHQDIYEAKQLRLVICKKNTTEAIGLIDLFEFDPANNRAGVGILIKENNNRNEGFGSEALQLVIDYSFSKLHLKQLFANINPSNELSVALFTNFGFEKIGTKKQWNLIDGVYHDEDLFQLINYQKKIKF</sequence>
<dbReference type="Pfam" id="PF13302">
    <property type="entry name" value="Acetyltransf_3"/>
    <property type="match status" value="1"/>
</dbReference>
<accession>A0ABW9Z8L7</accession>
<dbReference type="Gene3D" id="3.40.630.30">
    <property type="match status" value="1"/>
</dbReference>
<feature type="domain" description="N-acetyltransferase" evidence="1">
    <location>
        <begin position="6"/>
        <end position="167"/>
    </location>
</feature>
<dbReference type="InterPro" id="IPR016181">
    <property type="entry name" value="Acyl_CoA_acyltransferase"/>
</dbReference>